<dbReference type="SMART" id="SM00093">
    <property type="entry name" value="SERPIN"/>
    <property type="match status" value="1"/>
</dbReference>
<dbReference type="EMBL" id="BMAC01000288">
    <property type="protein sequence ID" value="GFP92713.1"/>
    <property type="molecule type" value="Genomic_DNA"/>
</dbReference>
<dbReference type="InterPro" id="IPR023796">
    <property type="entry name" value="Serpin_dom"/>
</dbReference>
<comment type="similarity">
    <text evidence="1 2">Belongs to the serpin family.</text>
</comment>
<comment type="caution">
    <text evidence="5">The sequence shown here is derived from an EMBL/GenBank/DDBJ whole genome shotgun (WGS) entry which is preliminary data.</text>
</comment>
<dbReference type="OrthoDB" id="1063785at2759"/>
<dbReference type="AlphaFoldDB" id="A0A830C9M4"/>
<organism evidence="5 6">
    <name type="scientific">Phtheirospermum japonicum</name>
    <dbReference type="NCBI Taxonomy" id="374723"/>
    <lineage>
        <taxon>Eukaryota</taxon>
        <taxon>Viridiplantae</taxon>
        <taxon>Streptophyta</taxon>
        <taxon>Embryophyta</taxon>
        <taxon>Tracheophyta</taxon>
        <taxon>Spermatophyta</taxon>
        <taxon>Magnoliopsida</taxon>
        <taxon>eudicotyledons</taxon>
        <taxon>Gunneridae</taxon>
        <taxon>Pentapetalae</taxon>
        <taxon>asterids</taxon>
        <taxon>lamiids</taxon>
        <taxon>Lamiales</taxon>
        <taxon>Orobanchaceae</taxon>
        <taxon>Orobanchaceae incertae sedis</taxon>
        <taxon>Phtheirospermum</taxon>
    </lineage>
</organism>
<dbReference type="PROSITE" id="PS00284">
    <property type="entry name" value="SERPIN"/>
    <property type="match status" value="1"/>
</dbReference>
<gene>
    <name evidence="5" type="ORF">PHJA_001415500</name>
</gene>
<dbReference type="Gene3D" id="2.30.39.10">
    <property type="entry name" value="Alpha-1-antitrypsin, domain 1"/>
    <property type="match status" value="1"/>
</dbReference>
<dbReference type="Gene3D" id="3.30.497.10">
    <property type="entry name" value="Antithrombin, subunit I, domain 2"/>
    <property type="match status" value="1"/>
</dbReference>
<feature type="chain" id="PRO_5033061007" evidence="3">
    <location>
        <begin position="18"/>
        <end position="455"/>
    </location>
</feature>
<dbReference type="InterPro" id="IPR036186">
    <property type="entry name" value="Serpin_sf"/>
</dbReference>
<accession>A0A830C9M4</accession>
<dbReference type="Proteomes" id="UP000653305">
    <property type="component" value="Unassembled WGS sequence"/>
</dbReference>
<proteinExistence type="inferred from homology"/>
<evidence type="ECO:0000313" key="5">
    <source>
        <dbReference type="EMBL" id="GFP92713.1"/>
    </source>
</evidence>
<evidence type="ECO:0000256" key="2">
    <source>
        <dbReference type="RuleBase" id="RU000411"/>
    </source>
</evidence>
<evidence type="ECO:0000256" key="1">
    <source>
        <dbReference type="ARBA" id="ARBA00009500"/>
    </source>
</evidence>
<evidence type="ECO:0000313" key="6">
    <source>
        <dbReference type="Proteomes" id="UP000653305"/>
    </source>
</evidence>
<protein>
    <submittedName>
        <fullName evidence="5">Serpin-zx</fullName>
    </submittedName>
</protein>
<sequence>MIAIGLMSMGLLSPTYAFGIQSVNTLTGKIKVPSSPRCFNPNLGKKYAPTYPRVRAVATAIDLRKPIIKQTDFSLSFAKHAISTEAKDTNFVISPLSVHIGLGMITAGSEGPTRDQLLDYLQSESVAELNSLSSKLATRFFADGLPLGGPNLSFANGIWVDRSLPLKPDFKGFFKDDFKVAVKDVDFQTKANKVREEVNEWAYRKTEGLIIELIPSGSVNFRTRLLLANALYFRGLWDEDQFDKSVTRNRNFFLSNGKSVQVPFMSSWENQYVRAFDDFKVATLPYKQGADNRKFSMHIFLPDAKDGLPLPALLEKICSNSGFIQHHLPYERVKVGNFRIPKFKVRTGIEASGVLKGHGLDLPFSSGGLTKMVDDSAAASKDHLCVSLFFHESFIEVDELGSRAAVPSALPPGFGSTPYSEWLDFVADHPFLFVIREDKSGVLLFVGQVHNPLAA</sequence>
<dbReference type="CDD" id="cd02043">
    <property type="entry name" value="serpinP_plants"/>
    <property type="match status" value="1"/>
</dbReference>
<dbReference type="PANTHER" id="PTHR11461">
    <property type="entry name" value="SERINE PROTEASE INHIBITOR, SERPIN"/>
    <property type="match status" value="1"/>
</dbReference>
<keyword evidence="6" id="KW-1185">Reference proteome</keyword>
<dbReference type="SUPFAM" id="SSF56574">
    <property type="entry name" value="Serpins"/>
    <property type="match status" value="1"/>
</dbReference>
<dbReference type="GO" id="GO:0004867">
    <property type="term" value="F:serine-type endopeptidase inhibitor activity"/>
    <property type="evidence" value="ECO:0007669"/>
    <property type="project" value="InterPro"/>
</dbReference>
<evidence type="ECO:0000256" key="3">
    <source>
        <dbReference type="SAM" id="SignalP"/>
    </source>
</evidence>
<dbReference type="InterPro" id="IPR042185">
    <property type="entry name" value="Serpin_sf_2"/>
</dbReference>
<dbReference type="InterPro" id="IPR023795">
    <property type="entry name" value="Serpin_CS"/>
</dbReference>
<feature type="signal peptide" evidence="3">
    <location>
        <begin position="1"/>
        <end position="17"/>
    </location>
</feature>
<name>A0A830C9M4_9LAMI</name>
<dbReference type="Pfam" id="PF00079">
    <property type="entry name" value="Serpin"/>
    <property type="match status" value="1"/>
</dbReference>
<feature type="domain" description="Serpin" evidence="4">
    <location>
        <begin position="73"/>
        <end position="452"/>
    </location>
</feature>
<dbReference type="InterPro" id="IPR000215">
    <property type="entry name" value="Serpin_fam"/>
</dbReference>
<reference evidence="5" key="1">
    <citation type="submission" date="2020-07" db="EMBL/GenBank/DDBJ databases">
        <title>Ethylene signaling mediates host invasion by parasitic plants.</title>
        <authorList>
            <person name="Yoshida S."/>
        </authorList>
    </citation>
    <scope>NUCLEOTIDE SEQUENCE</scope>
    <source>
        <strain evidence="5">Okayama</strain>
    </source>
</reference>
<keyword evidence="3" id="KW-0732">Signal</keyword>
<evidence type="ECO:0000259" key="4">
    <source>
        <dbReference type="SMART" id="SM00093"/>
    </source>
</evidence>
<dbReference type="PANTHER" id="PTHR11461:SF211">
    <property type="entry name" value="GH10112P-RELATED"/>
    <property type="match status" value="1"/>
</dbReference>
<dbReference type="InterPro" id="IPR042178">
    <property type="entry name" value="Serpin_sf_1"/>
</dbReference>
<dbReference type="GO" id="GO:0005615">
    <property type="term" value="C:extracellular space"/>
    <property type="evidence" value="ECO:0007669"/>
    <property type="project" value="InterPro"/>
</dbReference>